<feature type="signal peptide" evidence="3">
    <location>
        <begin position="1"/>
        <end position="29"/>
    </location>
</feature>
<accession>A0A8T4IYQ0</accession>
<keyword evidence="3" id="KW-0732">Signal</keyword>
<feature type="transmembrane region" description="Helical" evidence="2">
    <location>
        <begin position="76"/>
        <end position="95"/>
    </location>
</feature>
<feature type="chain" id="PRO_5035821376" evidence="3">
    <location>
        <begin position="30"/>
        <end position="101"/>
    </location>
</feature>
<comment type="caution">
    <text evidence="4">The sequence shown here is derived from an EMBL/GenBank/DDBJ whole genome shotgun (WGS) entry which is preliminary data.</text>
</comment>
<keyword evidence="2" id="KW-1133">Transmembrane helix</keyword>
<evidence type="ECO:0000313" key="5">
    <source>
        <dbReference type="Proteomes" id="UP000675554"/>
    </source>
</evidence>
<name>A0A8T4IYQ0_9ACTN</name>
<organism evidence="4 5">
    <name type="scientific">Streptomyces daliensis</name>
    <dbReference type="NCBI Taxonomy" id="299421"/>
    <lineage>
        <taxon>Bacteria</taxon>
        <taxon>Bacillati</taxon>
        <taxon>Actinomycetota</taxon>
        <taxon>Actinomycetes</taxon>
        <taxon>Kitasatosporales</taxon>
        <taxon>Streptomycetaceae</taxon>
        <taxon>Streptomyces</taxon>
    </lineage>
</organism>
<evidence type="ECO:0000256" key="1">
    <source>
        <dbReference type="SAM" id="MobiDB-lite"/>
    </source>
</evidence>
<dbReference type="Proteomes" id="UP000675554">
    <property type="component" value="Unassembled WGS sequence"/>
</dbReference>
<evidence type="ECO:0000313" key="4">
    <source>
        <dbReference type="EMBL" id="MBR7677551.1"/>
    </source>
</evidence>
<proteinExistence type="predicted"/>
<keyword evidence="5" id="KW-1185">Reference proteome</keyword>
<evidence type="ECO:0000256" key="2">
    <source>
        <dbReference type="SAM" id="Phobius"/>
    </source>
</evidence>
<gene>
    <name evidence="4" type="ORF">KDA82_32095</name>
</gene>
<feature type="region of interest" description="Disordered" evidence="1">
    <location>
        <begin position="34"/>
        <end position="66"/>
    </location>
</feature>
<dbReference type="InterPro" id="IPR006311">
    <property type="entry name" value="TAT_signal"/>
</dbReference>
<dbReference type="AlphaFoldDB" id="A0A8T4IYQ0"/>
<evidence type="ECO:0000256" key="3">
    <source>
        <dbReference type="SAM" id="SignalP"/>
    </source>
</evidence>
<feature type="compositionally biased region" description="Low complexity" evidence="1">
    <location>
        <begin position="34"/>
        <end position="49"/>
    </location>
</feature>
<dbReference type="PROSITE" id="PS51318">
    <property type="entry name" value="TAT"/>
    <property type="match status" value="1"/>
</dbReference>
<sequence>MSAHRRLLVTAAAAGAVLFALWFVPSAKATPDHAAASATSSTVSSASTTRTDHAEAAGTGGAASQSRLADTGGFEAAPYMLGGLGFVGAGGALVVRSLRRA</sequence>
<reference evidence="4" key="1">
    <citation type="submission" date="2021-04" db="EMBL/GenBank/DDBJ databases">
        <title>Sequencing of actinobacteria type strains.</title>
        <authorList>
            <person name="Nguyen G.-S."/>
            <person name="Wentzel A."/>
        </authorList>
    </citation>
    <scope>NUCLEOTIDE SEQUENCE</scope>
    <source>
        <strain evidence="4">DSM 42095</strain>
    </source>
</reference>
<keyword evidence="2" id="KW-0812">Transmembrane</keyword>
<keyword evidence="2" id="KW-0472">Membrane</keyword>
<dbReference type="EMBL" id="JAGSMN010000979">
    <property type="protein sequence ID" value="MBR7677551.1"/>
    <property type="molecule type" value="Genomic_DNA"/>
</dbReference>
<protein>
    <submittedName>
        <fullName evidence="4">Uncharacterized protein</fullName>
    </submittedName>
</protein>